<dbReference type="InterPro" id="IPR017439">
    <property type="entry name" value="Amidohydrolase"/>
</dbReference>
<evidence type="ECO:0000259" key="2">
    <source>
        <dbReference type="Pfam" id="PF07687"/>
    </source>
</evidence>
<dbReference type="InterPro" id="IPR002933">
    <property type="entry name" value="Peptidase_M20"/>
</dbReference>
<evidence type="ECO:0000313" key="4">
    <source>
        <dbReference type="Proteomes" id="UP000289946"/>
    </source>
</evidence>
<keyword evidence="1" id="KW-0378">Hydrolase</keyword>
<keyword evidence="4" id="KW-1185">Reference proteome</keyword>
<gene>
    <name evidence="3" type="ORF">EAS62_39755</name>
</gene>
<sequence length="391" mass="42353">MPIVNCIPELLREIRTWRHEIHAHPELAYNEHRTAAFVAERLHEFGCDEIVTGLAKTGVVGVIRGTRAESSGNTKVIGLRAELDALPIEEATNLPYVSRTKGVMHACGHDGHTAMLLGTSRYLAETRNFAGTVVVIFQPAEEHGYGAVAMIKDGLMERFGIEEVYGMHNWPGAPVGTFAIRRGPAWAAVDSFDIKIEGRGGHAMEPHKCIDSVLIGALLITALQQIVARNVDPLEPAAISIGKFHVGEFSSVIAQTSELRGNIRAVTPEVRKLMRRRLREVVAGTAQMTGAKIELNFVGACPTVINSAAQTQHAINAAREIVGESNVDEMMPPIMSGDDFADMLEARPGAYILCGNGDSAGLHHPAYEFNDAAMQYGVSYWIKVAENALSG</sequence>
<dbReference type="EMBL" id="RDRA01000061">
    <property type="protein sequence ID" value="RXG84479.1"/>
    <property type="molecule type" value="Genomic_DNA"/>
</dbReference>
<dbReference type="InterPro" id="IPR036264">
    <property type="entry name" value="Bact_exopeptidase_dim_dom"/>
</dbReference>
<comment type="caution">
    <text evidence="3">The sequence shown here is derived from an EMBL/GenBank/DDBJ whole genome shotgun (WGS) entry which is preliminary data.</text>
</comment>
<evidence type="ECO:0000256" key="1">
    <source>
        <dbReference type="ARBA" id="ARBA00022801"/>
    </source>
</evidence>
<accession>A0ABY0D9F0</accession>
<dbReference type="PIRSF" id="PIRSF005962">
    <property type="entry name" value="Pept_M20D_amidohydro"/>
    <property type="match status" value="1"/>
</dbReference>
<dbReference type="NCBIfam" id="TIGR01891">
    <property type="entry name" value="amidohydrolases"/>
    <property type="match status" value="1"/>
</dbReference>
<dbReference type="RefSeq" id="WP_128943061.1">
    <property type="nucleotide sequence ID" value="NZ_RDRA01000061.1"/>
</dbReference>
<dbReference type="PANTHER" id="PTHR11014:SF63">
    <property type="entry name" value="METALLOPEPTIDASE, PUTATIVE (AFU_ORTHOLOGUE AFUA_6G09600)-RELATED"/>
    <property type="match status" value="1"/>
</dbReference>
<dbReference type="SUPFAM" id="SSF55031">
    <property type="entry name" value="Bacterial exopeptidase dimerisation domain"/>
    <property type="match status" value="1"/>
</dbReference>
<organism evidence="3 4">
    <name type="scientific">Bradyrhizobium zhanjiangense</name>
    <dbReference type="NCBI Taxonomy" id="1325107"/>
    <lineage>
        <taxon>Bacteria</taxon>
        <taxon>Pseudomonadati</taxon>
        <taxon>Pseudomonadota</taxon>
        <taxon>Alphaproteobacteria</taxon>
        <taxon>Hyphomicrobiales</taxon>
        <taxon>Nitrobacteraceae</taxon>
        <taxon>Bradyrhizobium</taxon>
    </lineage>
</organism>
<feature type="domain" description="Peptidase M20 dimerisation" evidence="2">
    <location>
        <begin position="191"/>
        <end position="282"/>
    </location>
</feature>
<dbReference type="SUPFAM" id="SSF53187">
    <property type="entry name" value="Zn-dependent exopeptidases"/>
    <property type="match status" value="1"/>
</dbReference>
<protein>
    <submittedName>
        <fullName evidence="3">Amidohydrolase</fullName>
    </submittedName>
</protein>
<dbReference type="PANTHER" id="PTHR11014">
    <property type="entry name" value="PEPTIDASE M20 FAMILY MEMBER"/>
    <property type="match status" value="1"/>
</dbReference>
<name>A0ABY0D9F0_9BRAD</name>
<proteinExistence type="predicted"/>
<reference evidence="3 4" key="1">
    <citation type="submission" date="2018-10" db="EMBL/GenBank/DDBJ databases">
        <title>Bradyrhizobium sp. nov., isolated from effective nodules of peanut in China.</title>
        <authorList>
            <person name="Li Y."/>
        </authorList>
    </citation>
    <scope>NUCLEOTIDE SEQUENCE [LARGE SCALE GENOMIC DNA]</scope>
    <source>
        <strain evidence="3 4">CCBAU 51781</strain>
    </source>
</reference>
<dbReference type="CDD" id="cd05666">
    <property type="entry name" value="M20_Acy1-like"/>
    <property type="match status" value="1"/>
</dbReference>
<dbReference type="Pfam" id="PF07687">
    <property type="entry name" value="M20_dimer"/>
    <property type="match status" value="1"/>
</dbReference>
<dbReference type="Gene3D" id="3.40.630.10">
    <property type="entry name" value="Zn peptidases"/>
    <property type="match status" value="1"/>
</dbReference>
<dbReference type="Gene3D" id="3.30.70.360">
    <property type="match status" value="1"/>
</dbReference>
<dbReference type="Proteomes" id="UP000289946">
    <property type="component" value="Unassembled WGS sequence"/>
</dbReference>
<evidence type="ECO:0000313" key="3">
    <source>
        <dbReference type="EMBL" id="RXG84479.1"/>
    </source>
</evidence>
<dbReference type="InterPro" id="IPR011650">
    <property type="entry name" value="Peptidase_M20_dimer"/>
</dbReference>
<dbReference type="Pfam" id="PF01546">
    <property type="entry name" value="Peptidase_M20"/>
    <property type="match status" value="1"/>
</dbReference>